<keyword evidence="9" id="KW-0443">Lipid metabolism</keyword>
<dbReference type="PANTHER" id="PTHR10434:SF66">
    <property type="entry name" value="PHOSPHOLIPID_GLYCEROL ACYLTRANSFERASE DOMAIN-CONTAINING PROTEIN"/>
    <property type="match status" value="1"/>
</dbReference>
<evidence type="ECO:0000256" key="2">
    <source>
        <dbReference type="ARBA" id="ARBA00004728"/>
    </source>
</evidence>
<gene>
    <name evidence="12" type="ORF">CLV62_110126</name>
</gene>
<evidence type="ECO:0000313" key="12">
    <source>
        <dbReference type="EMBL" id="PXV64482.1"/>
    </source>
</evidence>
<dbReference type="PANTHER" id="PTHR10434">
    <property type="entry name" value="1-ACYL-SN-GLYCEROL-3-PHOSPHATE ACYLTRANSFERASE"/>
    <property type="match status" value="1"/>
</dbReference>
<dbReference type="OrthoDB" id="9803035at2"/>
<dbReference type="RefSeq" id="WP_110310595.1">
    <property type="nucleotide sequence ID" value="NZ_QICL01000010.1"/>
</dbReference>
<evidence type="ECO:0000256" key="1">
    <source>
        <dbReference type="ARBA" id="ARBA00001141"/>
    </source>
</evidence>
<dbReference type="EMBL" id="QICL01000010">
    <property type="protein sequence ID" value="PXV64482.1"/>
    <property type="molecule type" value="Genomic_DNA"/>
</dbReference>
<feature type="domain" description="Phospholipid/glycerol acyltransferase" evidence="11">
    <location>
        <begin position="75"/>
        <end position="189"/>
    </location>
</feature>
<dbReference type="Pfam" id="PF01553">
    <property type="entry name" value="Acyltransferase"/>
    <property type="match status" value="1"/>
</dbReference>
<evidence type="ECO:0000256" key="4">
    <source>
        <dbReference type="ARBA" id="ARBA00008655"/>
    </source>
</evidence>
<dbReference type="GO" id="GO:0016020">
    <property type="term" value="C:membrane"/>
    <property type="evidence" value="ECO:0007669"/>
    <property type="project" value="InterPro"/>
</dbReference>
<dbReference type="EC" id="2.3.1.51" evidence="5 9"/>
<name>A0A2V3PQV4_9BACT</name>
<comment type="domain">
    <text evidence="9">The HXXXXD motif is essential for acyltransferase activity and may constitute the binding site for the phosphate moiety of the glycerol-3-phosphate.</text>
</comment>
<dbReference type="NCBIfam" id="TIGR00530">
    <property type="entry name" value="AGP_acyltrn"/>
    <property type="match status" value="1"/>
</dbReference>
<dbReference type="CDD" id="cd07989">
    <property type="entry name" value="LPLAT_AGPAT-like"/>
    <property type="match status" value="1"/>
</dbReference>
<evidence type="ECO:0000256" key="6">
    <source>
        <dbReference type="ARBA" id="ARBA00016139"/>
    </source>
</evidence>
<reference evidence="12 13" key="1">
    <citation type="submission" date="2018-03" db="EMBL/GenBank/DDBJ databases">
        <title>Genomic Encyclopedia of Archaeal and Bacterial Type Strains, Phase II (KMG-II): from individual species to whole genera.</title>
        <authorList>
            <person name="Goeker M."/>
        </authorList>
    </citation>
    <scope>NUCLEOTIDE SEQUENCE [LARGE SCALE GENOMIC DNA]</scope>
    <source>
        <strain evidence="12 13">DSM 100214</strain>
    </source>
</reference>
<sequence length="244" mass="27506">MIRILYLIYQWVIFVPLLIISTTWCTLTIIIGSTLGNNKFWGYYPGVIWGRFVCVAALLRIKVNRKVVLDKKQSYIFVANHQGAFDIFLVYGYLGHNFKWLMKQSLKKMPLVGLASSKAGHVFVDQSSRKGIVETMKNTRYTLKEGMSTVVFPEGHRTPDGHMAEFKKGAFQTALSLKLPIVPMTIDGAYKVLPIHSWRMSPSAISLTFHEPIETANLTSDDLPELINKVHSIIESSLLSKGNS</sequence>
<comment type="catalytic activity">
    <reaction evidence="1 9">
        <text>a 1-acyl-sn-glycero-3-phosphate + an acyl-CoA = a 1,2-diacyl-sn-glycero-3-phosphate + CoA</text>
        <dbReference type="Rhea" id="RHEA:19709"/>
        <dbReference type="ChEBI" id="CHEBI:57287"/>
        <dbReference type="ChEBI" id="CHEBI:57970"/>
        <dbReference type="ChEBI" id="CHEBI:58342"/>
        <dbReference type="ChEBI" id="CHEBI:58608"/>
        <dbReference type="EC" id="2.3.1.51"/>
    </reaction>
</comment>
<evidence type="ECO:0000256" key="9">
    <source>
        <dbReference type="RuleBase" id="RU361267"/>
    </source>
</evidence>
<keyword evidence="9" id="KW-0594">Phospholipid biosynthesis</keyword>
<keyword evidence="10" id="KW-0812">Transmembrane</keyword>
<keyword evidence="8 9" id="KW-0012">Acyltransferase</keyword>
<dbReference type="GO" id="GO:0006654">
    <property type="term" value="P:phosphatidic acid biosynthetic process"/>
    <property type="evidence" value="ECO:0007669"/>
    <property type="project" value="TreeGrafter"/>
</dbReference>
<comment type="similarity">
    <text evidence="4 9">Belongs to the 1-acyl-sn-glycerol-3-phosphate acyltransferase family.</text>
</comment>
<feature type="transmembrane region" description="Helical" evidence="10">
    <location>
        <begin position="75"/>
        <end position="94"/>
    </location>
</feature>
<comment type="pathway">
    <text evidence="2">Phospholipid metabolism; CDP-diacylglycerol biosynthesis; CDP-diacylglycerol from sn-glycerol 3-phosphate: step 2/3.</text>
</comment>
<dbReference type="InterPro" id="IPR002123">
    <property type="entry name" value="Plipid/glycerol_acylTrfase"/>
</dbReference>
<keyword evidence="10" id="KW-1133">Transmembrane helix</keyword>
<evidence type="ECO:0000256" key="3">
    <source>
        <dbReference type="ARBA" id="ARBA00005189"/>
    </source>
</evidence>
<keyword evidence="10" id="KW-0472">Membrane</keyword>
<dbReference type="AlphaFoldDB" id="A0A2V3PQV4"/>
<keyword evidence="9" id="KW-1208">Phospholipid metabolism</keyword>
<dbReference type="InterPro" id="IPR004552">
    <property type="entry name" value="AGP_acyltrans"/>
</dbReference>
<keyword evidence="7 9" id="KW-0808">Transferase</keyword>
<evidence type="ECO:0000313" key="13">
    <source>
        <dbReference type="Proteomes" id="UP000247973"/>
    </source>
</evidence>
<evidence type="ECO:0000256" key="8">
    <source>
        <dbReference type="ARBA" id="ARBA00023315"/>
    </source>
</evidence>
<evidence type="ECO:0000256" key="5">
    <source>
        <dbReference type="ARBA" id="ARBA00013211"/>
    </source>
</evidence>
<dbReference type="SUPFAM" id="SSF69593">
    <property type="entry name" value="Glycerol-3-phosphate (1)-acyltransferase"/>
    <property type="match status" value="1"/>
</dbReference>
<feature type="transmembrane region" description="Helical" evidence="10">
    <location>
        <begin position="43"/>
        <end position="63"/>
    </location>
</feature>
<proteinExistence type="inferred from homology"/>
<evidence type="ECO:0000256" key="10">
    <source>
        <dbReference type="SAM" id="Phobius"/>
    </source>
</evidence>
<dbReference type="Proteomes" id="UP000247973">
    <property type="component" value="Unassembled WGS sequence"/>
</dbReference>
<feature type="transmembrane region" description="Helical" evidence="10">
    <location>
        <begin position="7"/>
        <end position="31"/>
    </location>
</feature>
<evidence type="ECO:0000259" key="11">
    <source>
        <dbReference type="SMART" id="SM00563"/>
    </source>
</evidence>
<comment type="caution">
    <text evidence="12">The sequence shown here is derived from an EMBL/GenBank/DDBJ whole genome shotgun (WGS) entry which is preliminary data.</text>
</comment>
<evidence type="ECO:0000256" key="7">
    <source>
        <dbReference type="ARBA" id="ARBA00022679"/>
    </source>
</evidence>
<comment type="pathway">
    <text evidence="3">Lipid metabolism.</text>
</comment>
<keyword evidence="9" id="KW-0444">Lipid biosynthesis</keyword>
<organism evidence="12 13">
    <name type="scientific">Dysgonomonas alginatilytica</name>
    <dbReference type="NCBI Taxonomy" id="1605892"/>
    <lineage>
        <taxon>Bacteria</taxon>
        <taxon>Pseudomonadati</taxon>
        <taxon>Bacteroidota</taxon>
        <taxon>Bacteroidia</taxon>
        <taxon>Bacteroidales</taxon>
        <taxon>Dysgonomonadaceae</taxon>
        <taxon>Dysgonomonas</taxon>
    </lineage>
</organism>
<keyword evidence="13" id="KW-1185">Reference proteome</keyword>
<dbReference type="SMART" id="SM00563">
    <property type="entry name" value="PlsC"/>
    <property type="match status" value="1"/>
</dbReference>
<accession>A0A2V3PQV4</accession>
<dbReference type="GO" id="GO:0003841">
    <property type="term" value="F:1-acylglycerol-3-phosphate O-acyltransferase activity"/>
    <property type="evidence" value="ECO:0007669"/>
    <property type="project" value="UniProtKB-UniRule"/>
</dbReference>
<protein>
    <recommendedName>
        <fullName evidence="6 9">1-acyl-sn-glycerol-3-phosphate acyltransferase</fullName>
        <ecNumber evidence="5 9">2.3.1.51</ecNumber>
    </recommendedName>
</protein>